<dbReference type="Proteomes" id="UP000740605">
    <property type="component" value="Unassembled WGS sequence"/>
</dbReference>
<accession>A0ABS5XQV8</accession>
<dbReference type="RefSeq" id="WP_215486066.1">
    <property type="nucleotide sequence ID" value="NZ_BAAAPJ010000001.1"/>
</dbReference>
<evidence type="ECO:0000313" key="2">
    <source>
        <dbReference type="Proteomes" id="UP000740605"/>
    </source>
</evidence>
<evidence type="ECO:0000313" key="1">
    <source>
        <dbReference type="EMBL" id="MBT8796831.1"/>
    </source>
</evidence>
<proteinExistence type="predicted"/>
<comment type="caution">
    <text evidence="1">The sequence shown here is derived from an EMBL/GenBank/DDBJ whole genome shotgun (WGS) entry which is preliminary data.</text>
</comment>
<gene>
    <name evidence="1" type="ORF">J0P97_01900</name>
</gene>
<organism evidence="1 2">
    <name type="scientific">Microbacterium flavum</name>
    <dbReference type="NCBI Taxonomy" id="415216"/>
    <lineage>
        <taxon>Bacteria</taxon>
        <taxon>Bacillati</taxon>
        <taxon>Actinomycetota</taxon>
        <taxon>Actinomycetes</taxon>
        <taxon>Micrococcales</taxon>
        <taxon>Microbacteriaceae</taxon>
        <taxon>Microbacterium</taxon>
    </lineage>
</organism>
<dbReference type="EMBL" id="JAFLHG010000001">
    <property type="protein sequence ID" value="MBT8796831.1"/>
    <property type="molecule type" value="Genomic_DNA"/>
</dbReference>
<keyword evidence="2" id="KW-1185">Reference proteome</keyword>
<evidence type="ECO:0008006" key="3">
    <source>
        <dbReference type="Google" id="ProtNLM"/>
    </source>
</evidence>
<protein>
    <recommendedName>
        <fullName evidence="3">Asp23/Gls24 family envelope stress response protein</fullName>
    </recommendedName>
</protein>
<name>A0ABS5XQV8_9MICO</name>
<reference evidence="1 2" key="1">
    <citation type="submission" date="2021-03" db="EMBL/GenBank/DDBJ databases">
        <title>Microbacterium pauli sp. nov., isolated from microfiltered milk.</title>
        <authorList>
            <person name="Bellassi P."/>
            <person name="Fontana A."/>
            <person name="Callegari M.L."/>
            <person name="Lorenzo M."/>
            <person name="Cappa F."/>
        </authorList>
    </citation>
    <scope>NUCLEOTIDE SEQUENCE [LARGE SCALE GENOMIC DNA]</scope>
    <source>
        <strain evidence="1 2">DSM 18909</strain>
    </source>
</reference>
<sequence length="114" mass="11961">MSSDIDIPLPSDALDPDTLTAAVLEIDSVIDIYPLAATLTQAPQLVTALITGKPSRFNRVDVRSDGTAHTLTARIGTHLNTPAPEAAARAAEALLSRIPEGHNATVNVQISRIA</sequence>